<dbReference type="InterPro" id="IPR044946">
    <property type="entry name" value="Restrct_endonuc_typeI_TRD_sf"/>
</dbReference>
<gene>
    <name evidence="5" type="ORF">ACFQS8_12385</name>
</gene>
<protein>
    <submittedName>
        <fullName evidence="5">Restriction endonuclease subunit S</fullName>
        <ecNumber evidence="5">3.1.21.-</ecNumber>
    </submittedName>
</protein>
<keyword evidence="5" id="KW-0540">Nuclease</keyword>
<dbReference type="EC" id="3.1.21.-" evidence="5"/>
<reference evidence="6" key="1">
    <citation type="journal article" date="2019" name="Int. J. Syst. Evol. Microbiol.">
        <title>The Global Catalogue of Microorganisms (GCM) 10K type strain sequencing project: providing services to taxonomists for standard genome sequencing and annotation.</title>
        <authorList>
            <consortium name="The Broad Institute Genomics Platform"/>
            <consortium name="The Broad Institute Genome Sequencing Center for Infectious Disease"/>
            <person name="Wu L."/>
            <person name="Ma J."/>
        </authorList>
    </citation>
    <scope>NUCLEOTIDE SEQUENCE [LARGE SCALE GENOMIC DNA]</scope>
    <source>
        <strain evidence="6">CCUG 51308</strain>
    </source>
</reference>
<organism evidence="5 6">
    <name type="scientific">Hirschia litorea</name>
    <dbReference type="NCBI Taxonomy" id="1199156"/>
    <lineage>
        <taxon>Bacteria</taxon>
        <taxon>Pseudomonadati</taxon>
        <taxon>Pseudomonadota</taxon>
        <taxon>Alphaproteobacteria</taxon>
        <taxon>Hyphomonadales</taxon>
        <taxon>Hyphomonadaceae</taxon>
        <taxon>Hirschia</taxon>
    </lineage>
</organism>
<proteinExistence type="inferred from homology"/>
<feature type="domain" description="Type I restriction modification DNA specificity" evidence="4">
    <location>
        <begin position="192"/>
        <end position="362"/>
    </location>
</feature>
<dbReference type="Proteomes" id="UP001596492">
    <property type="component" value="Unassembled WGS sequence"/>
</dbReference>
<dbReference type="GO" id="GO:0004519">
    <property type="term" value="F:endonuclease activity"/>
    <property type="evidence" value="ECO:0007669"/>
    <property type="project" value="UniProtKB-KW"/>
</dbReference>
<dbReference type="Pfam" id="PF01420">
    <property type="entry name" value="Methylase_S"/>
    <property type="match status" value="2"/>
</dbReference>
<dbReference type="PANTHER" id="PTHR30408:SF12">
    <property type="entry name" value="TYPE I RESTRICTION ENZYME MJAVIII SPECIFICITY SUBUNIT"/>
    <property type="match status" value="1"/>
</dbReference>
<dbReference type="SUPFAM" id="SSF116734">
    <property type="entry name" value="DNA methylase specificity domain"/>
    <property type="match status" value="2"/>
</dbReference>
<dbReference type="InterPro" id="IPR052021">
    <property type="entry name" value="Type-I_RS_S_subunit"/>
</dbReference>
<keyword evidence="2" id="KW-0680">Restriction system</keyword>
<feature type="domain" description="Type I restriction modification DNA specificity" evidence="4">
    <location>
        <begin position="3"/>
        <end position="170"/>
    </location>
</feature>
<evidence type="ECO:0000256" key="3">
    <source>
        <dbReference type="ARBA" id="ARBA00023125"/>
    </source>
</evidence>
<dbReference type="CDD" id="cd17253">
    <property type="entry name" value="RMtype1_S_Eco933I-TRD2-CR2_like"/>
    <property type="match status" value="1"/>
</dbReference>
<evidence type="ECO:0000256" key="1">
    <source>
        <dbReference type="ARBA" id="ARBA00010923"/>
    </source>
</evidence>
<keyword evidence="5" id="KW-0378">Hydrolase</keyword>
<keyword evidence="6" id="KW-1185">Reference proteome</keyword>
<dbReference type="PANTHER" id="PTHR30408">
    <property type="entry name" value="TYPE-1 RESTRICTION ENZYME ECOKI SPECIFICITY PROTEIN"/>
    <property type="match status" value="1"/>
</dbReference>
<comment type="caution">
    <text evidence="5">The sequence shown here is derived from an EMBL/GenBank/DDBJ whole genome shotgun (WGS) entry which is preliminary data.</text>
</comment>
<comment type="similarity">
    <text evidence="1">Belongs to the type-I restriction system S methylase family.</text>
</comment>
<name>A0ABW2IN81_9PROT</name>
<keyword evidence="5" id="KW-0255">Endonuclease</keyword>
<dbReference type="GO" id="GO:0016787">
    <property type="term" value="F:hydrolase activity"/>
    <property type="evidence" value="ECO:0007669"/>
    <property type="project" value="UniProtKB-KW"/>
</dbReference>
<accession>A0ABW2IN81</accession>
<keyword evidence="3" id="KW-0238">DNA-binding</keyword>
<dbReference type="EMBL" id="JBHTBR010000005">
    <property type="protein sequence ID" value="MFC7292419.1"/>
    <property type="molecule type" value="Genomic_DNA"/>
</dbReference>
<dbReference type="RefSeq" id="WP_382167828.1">
    <property type="nucleotide sequence ID" value="NZ_JBHTBR010000005.1"/>
</dbReference>
<sequence length="400" mass="45336">MSWHTVKASEIMLKRGGSVDPSKAPEEVFDLYSIPAYDRGIFDRLPGEKIGSSKYIIQPEDVLLSKIIPHIRRCQVVPSASRNRQIGSSEWIIFRSRIHAPNFLRHYLTSDPFHTKFMNTVAGVGGSLVRARPAAVAEFDIPVPPLEEQRRIAAILDKADAIRRKREQVITLTDDLLRSTFLDMFGDPVTNPKGWETILLEEIAEIRSGITKGRKTKQKDLHPVPYMRVANVQDGYLSLTEITTIDITLEEKARYLLERGDILLTEGGDPDKLGRGTVWNNEISTCIHQNHIFSVRINKNSAYMPEYLSALIGSQYGKRYFLRAGKQTTGIATINKTQLKNFPVHCPPLSLQKEYSNFILKHKSLKKSLQLQLVHQDMLFKTLSQRAFRGELTAKDLEAA</sequence>
<dbReference type="Gene3D" id="3.90.220.20">
    <property type="entry name" value="DNA methylase specificity domains"/>
    <property type="match status" value="2"/>
</dbReference>
<evidence type="ECO:0000259" key="4">
    <source>
        <dbReference type="Pfam" id="PF01420"/>
    </source>
</evidence>
<evidence type="ECO:0000313" key="6">
    <source>
        <dbReference type="Proteomes" id="UP001596492"/>
    </source>
</evidence>
<evidence type="ECO:0000256" key="2">
    <source>
        <dbReference type="ARBA" id="ARBA00022747"/>
    </source>
</evidence>
<evidence type="ECO:0000313" key="5">
    <source>
        <dbReference type="EMBL" id="MFC7292419.1"/>
    </source>
</evidence>
<dbReference type="InterPro" id="IPR000055">
    <property type="entry name" value="Restrct_endonuc_typeI_TRD"/>
</dbReference>